<reference evidence="2 4" key="2">
    <citation type="submission" date="2023-10" db="EMBL/GenBank/DDBJ databases">
        <authorList>
            <person name="Botero Cardona J."/>
        </authorList>
    </citation>
    <scope>NUCLEOTIDE SEQUENCE [LARGE SCALE GENOMIC DNA]</scope>
    <source>
        <strain evidence="2 4">R-53137</strain>
    </source>
</reference>
<dbReference type="AlphaFoldDB" id="A0A3F3GX48"/>
<proteinExistence type="predicted"/>
<dbReference type="Proteomes" id="UP001314262">
    <property type="component" value="Unassembled WGS sequence"/>
</dbReference>
<dbReference type="EMBL" id="CAUZLT010000001">
    <property type="protein sequence ID" value="CAK1230667.1"/>
    <property type="molecule type" value="Genomic_DNA"/>
</dbReference>
<evidence type="ECO:0000256" key="1">
    <source>
        <dbReference type="SAM" id="Phobius"/>
    </source>
</evidence>
<keyword evidence="1" id="KW-1133">Transmembrane helix</keyword>
<keyword evidence="1" id="KW-0812">Transmembrane</keyword>
<evidence type="ECO:0000313" key="3">
    <source>
        <dbReference type="EMBL" id="GAP03745.1"/>
    </source>
</evidence>
<keyword evidence="4" id="KW-1185">Reference proteome</keyword>
<dbReference type="EMBL" id="DF968078">
    <property type="protein sequence ID" value="GAP03745.1"/>
    <property type="molecule type" value="Genomic_DNA"/>
</dbReference>
<protein>
    <submittedName>
        <fullName evidence="3">Uncharacterized protein</fullName>
    </submittedName>
</protein>
<feature type="transmembrane region" description="Helical" evidence="1">
    <location>
        <begin position="12"/>
        <end position="35"/>
    </location>
</feature>
<dbReference type="RefSeq" id="WP_059393250.1">
    <property type="nucleotide sequence ID" value="NZ_BOJU01000002.1"/>
</dbReference>
<organism evidence="3">
    <name type="scientific">Fructobacillus tropaeoli</name>
    <dbReference type="NCBI Taxonomy" id="709323"/>
    <lineage>
        <taxon>Bacteria</taxon>
        <taxon>Bacillati</taxon>
        <taxon>Bacillota</taxon>
        <taxon>Bacilli</taxon>
        <taxon>Lactobacillales</taxon>
        <taxon>Lactobacillaceae</taxon>
        <taxon>Fructobacillus</taxon>
    </lineage>
</organism>
<evidence type="ECO:0000313" key="2">
    <source>
        <dbReference type="EMBL" id="CAK1230667.1"/>
    </source>
</evidence>
<dbReference type="Proteomes" id="UP000064514">
    <property type="component" value="Unassembled WGS sequence"/>
</dbReference>
<feature type="transmembrane region" description="Helical" evidence="1">
    <location>
        <begin position="41"/>
        <end position="65"/>
    </location>
</feature>
<evidence type="ECO:0000313" key="4">
    <source>
        <dbReference type="Proteomes" id="UP001314262"/>
    </source>
</evidence>
<gene>
    <name evidence="3" type="ORF">FTRO_0012920</name>
    <name evidence="2" type="ORF">R53137_KAKDMLNK_00336</name>
</gene>
<reference evidence="3" key="1">
    <citation type="journal article" date="2015" name="BMC Genomics">
        <title>Comparative genomics of Fructobacillus spp. and Leuconostoc spp. reveals niche-specific evolution of Fructobacillus spp.</title>
        <authorList>
            <person name="Endo A."/>
            <person name="Tanizawa Y."/>
            <person name="Tanaka N."/>
            <person name="Maeno S."/>
            <person name="Kumar H."/>
            <person name="Shiwa Y."/>
            <person name="Okada S."/>
            <person name="Yoshikawa H."/>
            <person name="Dicks L."/>
            <person name="Nakagawa J."/>
            <person name="Arita M."/>
        </authorList>
    </citation>
    <scope>NUCLEOTIDE SEQUENCE [LARGE SCALE GENOMIC DNA]</scope>
    <source>
        <strain evidence="3">F214-1</strain>
    </source>
</reference>
<dbReference type="STRING" id="709323.GCA_001047135_00291"/>
<keyword evidence="1" id="KW-0472">Membrane</keyword>
<accession>A0A3F3GX48</accession>
<sequence length="73" mass="8284">MKNKITELTILYPRTAAIVLVTVLNIIYILLVNLFSSGQSFLGWLNSLVVNVAGFAVLMVLSWLWTKFVNRKK</sequence>
<name>A0A3F3GX48_9LACO</name>